<evidence type="ECO:0000313" key="2">
    <source>
        <dbReference type="Proteomes" id="UP000248423"/>
    </source>
</evidence>
<dbReference type="AlphaFoldDB" id="A0A319E2Z4"/>
<evidence type="ECO:0000313" key="1">
    <source>
        <dbReference type="EMBL" id="PYI00848.1"/>
    </source>
</evidence>
<dbReference type="VEuPathDB" id="FungiDB:BO78DRAFT_434104"/>
<gene>
    <name evidence="1" type="ORF">BO78DRAFT_434104</name>
</gene>
<proteinExistence type="predicted"/>
<keyword evidence="2" id="KW-1185">Reference proteome</keyword>
<organism evidence="1 2">
    <name type="scientific">Aspergillus sclerotiicarbonarius (strain CBS 121057 / IBT 28362)</name>
    <dbReference type="NCBI Taxonomy" id="1448318"/>
    <lineage>
        <taxon>Eukaryota</taxon>
        <taxon>Fungi</taxon>
        <taxon>Dikarya</taxon>
        <taxon>Ascomycota</taxon>
        <taxon>Pezizomycotina</taxon>
        <taxon>Eurotiomycetes</taxon>
        <taxon>Eurotiomycetidae</taxon>
        <taxon>Eurotiales</taxon>
        <taxon>Aspergillaceae</taxon>
        <taxon>Aspergillus</taxon>
        <taxon>Aspergillus subgen. Circumdati</taxon>
    </lineage>
</organism>
<accession>A0A319E2Z4</accession>
<dbReference type="EMBL" id="KZ826433">
    <property type="protein sequence ID" value="PYI00848.1"/>
    <property type="molecule type" value="Genomic_DNA"/>
</dbReference>
<dbReference type="Proteomes" id="UP000248423">
    <property type="component" value="Unassembled WGS sequence"/>
</dbReference>
<dbReference type="OrthoDB" id="4458099at2759"/>
<reference evidence="1 2" key="1">
    <citation type="submission" date="2018-02" db="EMBL/GenBank/DDBJ databases">
        <title>The genomes of Aspergillus section Nigri reveals drivers in fungal speciation.</title>
        <authorList>
            <consortium name="DOE Joint Genome Institute"/>
            <person name="Vesth T.C."/>
            <person name="Nybo J."/>
            <person name="Theobald S."/>
            <person name="Brandl J."/>
            <person name="Frisvad J.C."/>
            <person name="Nielsen K.F."/>
            <person name="Lyhne E.K."/>
            <person name="Kogle M.E."/>
            <person name="Kuo A."/>
            <person name="Riley R."/>
            <person name="Clum A."/>
            <person name="Nolan M."/>
            <person name="Lipzen A."/>
            <person name="Salamov A."/>
            <person name="Henrissat B."/>
            <person name="Wiebenga A."/>
            <person name="De vries R.P."/>
            <person name="Grigoriev I.V."/>
            <person name="Mortensen U.H."/>
            <person name="Andersen M.R."/>
            <person name="Baker S.E."/>
        </authorList>
    </citation>
    <scope>NUCLEOTIDE SEQUENCE [LARGE SCALE GENOMIC DNA]</scope>
    <source>
        <strain evidence="1 2">CBS 121057</strain>
    </source>
</reference>
<protein>
    <submittedName>
        <fullName evidence="1">Uncharacterized protein</fullName>
    </submittedName>
</protein>
<name>A0A319E2Z4_ASPSB</name>
<sequence length="129" mass="14493">MPTLSGLYTSFSGRTLAIDEANRLTLLSKEGQPSSSNKLRADGEFWLCCDDGLIGKFGNPTKVTLHVEDEEYHVWVEPRGFSNGENEYGLIPIVSGGEYSNRFLAVNDDLDRLEIVDSWTREAKFRCVE</sequence>